<dbReference type="NCBIfam" id="TIGR03596">
    <property type="entry name" value="GTPase_YlqF"/>
    <property type="match status" value="1"/>
</dbReference>
<dbReference type="GO" id="GO:0003924">
    <property type="term" value="F:GTPase activity"/>
    <property type="evidence" value="ECO:0007669"/>
    <property type="project" value="TreeGrafter"/>
</dbReference>
<gene>
    <name evidence="7" type="ORF">SAMN05660649_01573</name>
</gene>
<dbReference type="RefSeq" id="WP_092470361.1">
    <property type="nucleotide sequence ID" value="NZ_FOOX01000004.1"/>
</dbReference>
<dbReference type="SUPFAM" id="SSF52540">
    <property type="entry name" value="P-loop containing nucleoside triphosphate hydrolases"/>
    <property type="match status" value="1"/>
</dbReference>
<dbReference type="PIRSF" id="PIRSF006230">
    <property type="entry name" value="MG442"/>
    <property type="match status" value="1"/>
</dbReference>
<dbReference type="InterPro" id="IPR023179">
    <property type="entry name" value="GTP-bd_ortho_bundle_sf"/>
</dbReference>
<dbReference type="GO" id="GO:0005737">
    <property type="term" value="C:cytoplasm"/>
    <property type="evidence" value="ECO:0007669"/>
    <property type="project" value="UniProtKB-SubCell"/>
</dbReference>
<dbReference type="OrthoDB" id="9779790at2"/>
<protein>
    <recommendedName>
        <fullName evidence="1 4">Ribosome biogenesis GTPase A</fullName>
    </recommendedName>
</protein>
<reference evidence="8" key="1">
    <citation type="submission" date="2016-10" db="EMBL/GenBank/DDBJ databases">
        <authorList>
            <person name="Varghese N."/>
            <person name="Submissions S."/>
        </authorList>
    </citation>
    <scope>NUCLEOTIDE SEQUENCE [LARGE SCALE GENOMIC DNA]</scope>
    <source>
        <strain evidence="8">DSM 17038</strain>
    </source>
</reference>
<proteinExistence type="inferred from homology"/>
<dbReference type="GO" id="GO:0005525">
    <property type="term" value="F:GTP binding"/>
    <property type="evidence" value="ECO:0007669"/>
    <property type="project" value="UniProtKB-KW"/>
</dbReference>
<dbReference type="CDD" id="cd01856">
    <property type="entry name" value="YlqF"/>
    <property type="match status" value="1"/>
</dbReference>
<evidence type="ECO:0000256" key="3">
    <source>
        <dbReference type="ARBA" id="ARBA00023134"/>
    </source>
</evidence>
<evidence type="ECO:0000256" key="2">
    <source>
        <dbReference type="ARBA" id="ARBA00022741"/>
    </source>
</evidence>
<dbReference type="InterPro" id="IPR006073">
    <property type="entry name" value="GTP-bd"/>
</dbReference>
<name>A0A1I2RHS4_9FIRM</name>
<comment type="subcellular location">
    <subcellularLocation>
        <location evidence="4">Cytoplasm</location>
    </subcellularLocation>
</comment>
<evidence type="ECO:0000256" key="1">
    <source>
        <dbReference type="ARBA" id="ARBA00014898"/>
    </source>
</evidence>
<feature type="domain" description="CP-type G" evidence="6">
    <location>
        <begin position="13"/>
        <end position="178"/>
    </location>
</feature>
<dbReference type="Pfam" id="PF01926">
    <property type="entry name" value="MMR_HSR1"/>
    <property type="match status" value="1"/>
</dbReference>
<dbReference type="InterPro" id="IPR027417">
    <property type="entry name" value="P-loop_NTPase"/>
</dbReference>
<feature type="binding site" evidence="5">
    <location>
        <position position="174"/>
    </location>
    <ligand>
        <name>GTP</name>
        <dbReference type="ChEBI" id="CHEBI:37565"/>
    </ligand>
</feature>
<keyword evidence="3 4" id="KW-0342">GTP-binding</keyword>
<dbReference type="Gene3D" id="3.40.50.300">
    <property type="entry name" value="P-loop containing nucleotide triphosphate hydrolases"/>
    <property type="match status" value="1"/>
</dbReference>
<comment type="function">
    <text evidence="4">Required for a late step of 50S ribosomal subunit assembly. Has GTPase activity.</text>
</comment>
<evidence type="ECO:0000256" key="5">
    <source>
        <dbReference type="PIRSR" id="PIRSR006230-1"/>
    </source>
</evidence>
<keyword evidence="8" id="KW-1185">Reference proteome</keyword>
<evidence type="ECO:0000313" key="8">
    <source>
        <dbReference type="Proteomes" id="UP000199337"/>
    </source>
</evidence>
<evidence type="ECO:0000313" key="7">
    <source>
        <dbReference type="EMBL" id="SFG40214.1"/>
    </source>
</evidence>
<dbReference type="Gene3D" id="1.10.1580.10">
    <property type="match status" value="1"/>
</dbReference>
<comment type="similarity">
    <text evidence="4">Belongs to the TRAFAC class YlqF/YawG GTPase family. MTG1 subfamily.</text>
</comment>
<dbReference type="EMBL" id="FOOX01000004">
    <property type="protein sequence ID" value="SFG40214.1"/>
    <property type="molecule type" value="Genomic_DNA"/>
</dbReference>
<dbReference type="STRING" id="341036.SAMN05660649_01573"/>
<dbReference type="Proteomes" id="UP000199337">
    <property type="component" value="Unassembled WGS sequence"/>
</dbReference>
<dbReference type="InterPro" id="IPR019991">
    <property type="entry name" value="GTP-bd_ribosome_bgen"/>
</dbReference>
<feature type="binding site" evidence="5">
    <location>
        <begin position="58"/>
        <end position="61"/>
    </location>
    <ligand>
        <name>GTP</name>
        <dbReference type="ChEBI" id="CHEBI:37565"/>
    </ligand>
</feature>
<organism evidence="7 8">
    <name type="scientific">Desulfotruncus arcticus DSM 17038</name>
    <dbReference type="NCBI Taxonomy" id="1121424"/>
    <lineage>
        <taxon>Bacteria</taxon>
        <taxon>Bacillati</taxon>
        <taxon>Bacillota</taxon>
        <taxon>Clostridia</taxon>
        <taxon>Eubacteriales</taxon>
        <taxon>Desulfallaceae</taxon>
        <taxon>Desulfotruncus</taxon>
    </lineage>
</organism>
<dbReference type="InterPro" id="IPR030378">
    <property type="entry name" value="G_CP_dom"/>
</dbReference>
<dbReference type="AlphaFoldDB" id="A0A1I2RHS4"/>
<dbReference type="InterPro" id="IPR016478">
    <property type="entry name" value="GTPase_MTG1"/>
</dbReference>
<evidence type="ECO:0000256" key="4">
    <source>
        <dbReference type="PIRNR" id="PIRNR006230"/>
    </source>
</evidence>
<sequence length="281" mass="31066">MDIQWYPGHMTKTRKQIQQNLKLIDVVVELLDARIPASSRNPVINDLLLNMPRVVVLNKADLADPEKTTLWLKYFEKLGLPGVAVDSQRGVGIKQMLNKTANQARPAIQKYMDKGRRARSARCMVVGIPNVGKSMLINRLAGRSATRTGNRPGVTRGEQWIKLGDSLELLDTPGILWPKFEDPEVAFKLAVTGAIKEQIYDPQDICVRLVNWLTEMAPGALDARYGTGAVTGDVGATMHAIGAKRGFYLSGGKIDAHKTAVLIIKEFREGKLGHYTLDLPE</sequence>
<accession>A0A1I2RHS4</accession>
<keyword evidence="2 4" id="KW-0547">Nucleotide-binding</keyword>
<dbReference type="PANTHER" id="PTHR45782">
    <property type="entry name" value="MITOCHONDRIAL RIBOSOME-ASSOCIATED GTPASE 1"/>
    <property type="match status" value="1"/>
</dbReference>
<dbReference type="FunFam" id="3.40.50.300:FF:000590">
    <property type="entry name" value="Ribosome biogenesis GTPase A"/>
    <property type="match status" value="1"/>
</dbReference>
<dbReference type="PANTHER" id="PTHR45782:SF4">
    <property type="entry name" value="MITOCHONDRIAL RIBOSOME-ASSOCIATED GTPASE 1"/>
    <property type="match status" value="1"/>
</dbReference>
<dbReference type="PROSITE" id="PS51721">
    <property type="entry name" value="G_CP"/>
    <property type="match status" value="1"/>
</dbReference>
<dbReference type="GO" id="GO:0006412">
    <property type="term" value="P:translation"/>
    <property type="evidence" value="ECO:0007669"/>
    <property type="project" value="TreeGrafter"/>
</dbReference>
<evidence type="ECO:0000259" key="6">
    <source>
        <dbReference type="PROSITE" id="PS51721"/>
    </source>
</evidence>
<keyword evidence="4" id="KW-0963">Cytoplasm</keyword>